<keyword evidence="2" id="KW-0812">Transmembrane</keyword>
<keyword evidence="2" id="KW-0472">Membrane</keyword>
<evidence type="ECO:0000256" key="1">
    <source>
        <dbReference type="SAM" id="MobiDB-lite"/>
    </source>
</evidence>
<feature type="compositionally biased region" description="Low complexity" evidence="1">
    <location>
        <begin position="162"/>
        <end position="174"/>
    </location>
</feature>
<keyword evidence="2" id="KW-1133">Transmembrane helix</keyword>
<dbReference type="InParanoid" id="D8U3U8"/>
<dbReference type="OrthoDB" id="543167at2759"/>
<sequence length="222" mass="23188">MYVHKLLRCPNHGLAFGSFAFPVLSRTSIVTHAKRKGVGKGLRELQQLASPLSANTTSTTSSSSIVSNNSTTSSSSSGPFDSLLVRILASVAAIMAVISVFYSIVFYGASNAVYFFKDQLAVITKKDFVPYSERRRLEQVEVLAKLEAEQAERLKAREAGGEAAVVAGEEGAPEPSRDSITATTAAAAGGGVTGAAAGVEEDASSSAELLNLLPSSSGSRRK</sequence>
<evidence type="ECO:0000256" key="2">
    <source>
        <dbReference type="SAM" id="Phobius"/>
    </source>
</evidence>
<name>D8U3U8_VOLCA</name>
<dbReference type="GeneID" id="9622380"/>
<proteinExistence type="predicted"/>
<feature type="region of interest" description="Disordered" evidence="1">
    <location>
        <begin position="162"/>
        <end position="184"/>
    </location>
</feature>
<keyword evidence="4" id="KW-1185">Reference proteome</keyword>
<feature type="region of interest" description="Disordered" evidence="1">
    <location>
        <begin position="53"/>
        <end position="78"/>
    </location>
</feature>
<organism evidence="4">
    <name type="scientific">Volvox carteri f. nagariensis</name>
    <dbReference type="NCBI Taxonomy" id="3068"/>
    <lineage>
        <taxon>Eukaryota</taxon>
        <taxon>Viridiplantae</taxon>
        <taxon>Chlorophyta</taxon>
        <taxon>core chlorophytes</taxon>
        <taxon>Chlorophyceae</taxon>
        <taxon>CS clade</taxon>
        <taxon>Chlamydomonadales</taxon>
        <taxon>Volvocaceae</taxon>
        <taxon>Volvox</taxon>
    </lineage>
</organism>
<protein>
    <recommendedName>
        <fullName evidence="5">Transmembrane protein</fullName>
    </recommendedName>
</protein>
<dbReference type="AlphaFoldDB" id="D8U3U8"/>
<evidence type="ECO:0000313" key="4">
    <source>
        <dbReference type="Proteomes" id="UP000001058"/>
    </source>
</evidence>
<gene>
    <name evidence="3" type="ORF">VOLCADRAFT_94074</name>
</gene>
<dbReference type="RefSeq" id="XP_002953281.1">
    <property type="nucleotide sequence ID" value="XM_002953235.1"/>
</dbReference>
<accession>D8U3U8</accession>
<evidence type="ECO:0000313" key="3">
    <source>
        <dbReference type="EMBL" id="EFJ45591.1"/>
    </source>
</evidence>
<evidence type="ECO:0008006" key="5">
    <source>
        <dbReference type="Google" id="ProtNLM"/>
    </source>
</evidence>
<feature type="transmembrane region" description="Helical" evidence="2">
    <location>
        <begin position="83"/>
        <end position="107"/>
    </location>
</feature>
<dbReference type="KEGG" id="vcn:VOLCADRAFT_94074"/>
<dbReference type="EMBL" id="GL378356">
    <property type="protein sequence ID" value="EFJ45591.1"/>
    <property type="molecule type" value="Genomic_DNA"/>
</dbReference>
<reference evidence="3 4" key="1">
    <citation type="journal article" date="2010" name="Science">
        <title>Genomic analysis of organismal complexity in the multicellular green alga Volvox carteri.</title>
        <authorList>
            <person name="Prochnik S.E."/>
            <person name="Umen J."/>
            <person name="Nedelcu A.M."/>
            <person name="Hallmann A."/>
            <person name="Miller S.M."/>
            <person name="Nishii I."/>
            <person name="Ferris P."/>
            <person name="Kuo A."/>
            <person name="Mitros T."/>
            <person name="Fritz-Laylin L.K."/>
            <person name="Hellsten U."/>
            <person name="Chapman J."/>
            <person name="Simakov O."/>
            <person name="Rensing S.A."/>
            <person name="Terry A."/>
            <person name="Pangilinan J."/>
            <person name="Kapitonov V."/>
            <person name="Jurka J."/>
            <person name="Salamov A."/>
            <person name="Shapiro H."/>
            <person name="Schmutz J."/>
            <person name="Grimwood J."/>
            <person name="Lindquist E."/>
            <person name="Lucas S."/>
            <person name="Grigoriev I.V."/>
            <person name="Schmitt R."/>
            <person name="Kirk D."/>
            <person name="Rokhsar D.S."/>
        </authorList>
    </citation>
    <scope>NUCLEOTIDE SEQUENCE [LARGE SCALE GENOMIC DNA]</scope>
    <source>
        <strain evidence="4">f. Nagariensis / Eve</strain>
    </source>
</reference>
<dbReference type="Proteomes" id="UP000001058">
    <property type="component" value="Unassembled WGS sequence"/>
</dbReference>
<feature type="compositionally biased region" description="Low complexity" evidence="1">
    <location>
        <begin position="53"/>
        <end position="77"/>
    </location>
</feature>